<organism evidence="1 2">
    <name type="scientific">Mycteria americana</name>
    <name type="common">Wood stork</name>
    <dbReference type="NCBI Taxonomy" id="33587"/>
    <lineage>
        <taxon>Eukaryota</taxon>
        <taxon>Metazoa</taxon>
        <taxon>Chordata</taxon>
        <taxon>Craniata</taxon>
        <taxon>Vertebrata</taxon>
        <taxon>Euteleostomi</taxon>
        <taxon>Archelosauria</taxon>
        <taxon>Archosauria</taxon>
        <taxon>Dinosauria</taxon>
        <taxon>Saurischia</taxon>
        <taxon>Theropoda</taxon>
        <taxon>Coelurosauria</taxon>
        <taxon>Aves</taxon>
        <taxon>Neognathae</taxon>
        <taxon>Neoaves</taxon>
        <taxon>Aequornithes</taxon>
        <taxon>Ciconiiformes</taxon>
        <taxon>Ciconiidae</taxon>
        <taxon>Mycteria</taxon>
    </lineage>
</organism>
<evidence type="ECO:0000313" key="1">
    <source>
        <dbReference type="EMBL" id="KAK4831148.1"/>
    </source>
</evidence>
<reference evidence="1 2" key="1">
    <citation type="journal article" date="2023" name="J. Hered.">
        <title>Chromosome-level genome of the wood stork (Mycteria americana) provides insight into avian chromosome evolution.</title>
        <authorList>
            <person name="Flamio R. Jr."/>
            <person name="Ramstad K.M."/>
        </authorList>
    </citation>
    <scope>NUCLEOTIDE SEQUENCE [LARGE SCALE GENOMIC DNA]</scope>
    <source>
        <strain evidence="1">JAX WOST 10</strain>
    </source>
</reference>
<gene>
    <name evidence="1" type="ORF">QYF61_015451</name>
</gene>
<dbReference type="AlphaFoldDB" id="A0AAN7NPI6"/>
<comment type="caution">
    <text evidence="1">The sequence shown here is derived from an EMBL/GenBank/DDBJ whole genome shotgun (WGS) entry which is preliminary data.</text>
</comment>
<sequence length="338" mass="38961">MSQQCAQAAKKANGILACIKNSMASRTREVIVPLYSAPVRPQLESCAQFWAPHYKRDIEVLERVQRRAMKLVKGLEQKSYEEQLRELGLFSLEKRRLRGDLIALYNYLKGGCREVGVGLFSQIEHRHIKYKKVIRSSQHGFTKGKSYLTSLINFHDEMTSLVDEGRALDIVYPDFRKAFDTVFCKILIDNTGEATHGVLCPVLGSSVQERYGHIGESPTKGTWMMRRQEQLTYEARMRGLGQFSLKKRRLRGDLINVYEYLRQDSKEDGARLFSGVPSDKTKGNGHKVKHRRFRLNIRKHFLPVKVTDHWHRLPREVVDSPSLEILRSCLDMVLGTQL</sequence>
<proteinExistence type="predicted"/>
<protein>
    <recommendedName>
        <fullName evidence="3">Reverse transcriptase domain-containing protein</fullName>
    </recommendedName>
</protein>
<dbReference type="Proteomes" id="UP001333110">
    <property type="component" value="Unassembled WGS sequence"/>
</dbReference>
<evidence type="ECO:0000313" key="2">
    <source>
        <dbReference type="Proteomes" id="UP001333110"/>
    </source>
</evidence>
<accession>A0AAN7NPI6</accession>
<dbReference type="EMBL" id="JAUNZN010000001">
    <property type="protein sequence ID" value="KAK4831148.1"/>
    <property type="molecule type" value="Genomic_DNA"/>
</dbReference>
<evidence type="ECO:0008006" key="3">
    <source>
        <dbReference type="Google" id="ProtNLM"/>
    </source>
</evidence>
<dbReference type="PANTHER" id="PTHR33332">
    <property type="entry name" value="REVERSE TRANSCRIPTASE DOMAIN-CONTAINING PROTEIN"/>
    <property type="match status" value="1"/>
</dbReference>
<name>A0AAN7NPI6_MYCAM</name>
<keyword evidence="2" id="KW-1185">Reference proteome</keyword>